<dbReference type="PANTHER" id="PTHR37042:SF4">
    <property type="entry name" value="OUTER MEMBRANE PROTEIN RV1973"/>
    <property type="match status" value="1"/>
</dbReference>
<evidence type="ECO:0000256" key="1">
    <source>
        <dbReference type="ARBA" id="ARBA00004370"/>
    </source>
</evidence>
<gene>
    <name evidence="5" type="ORF">SM611_04880</name>
</gene>
<feature type="compositionally biased region" description="Low complexity" evidence="3">
    <location>
        <begin position="20"/>
        <end position="29"/>
    </location>
</feature>
<sequence length="295" mass="31011">MSKTGTRTKDAAKAEDATDEQPAPAGAEPEAVDSTPEAEDVKPEPADAGPEPADAEPEAAGGEPEAADAEVVDAEADGDDEPEAAGLKVKAAAKAKVEKRAAPEPAAGRRAWRRVPVKGWLVRGTVAVALVGCVVTAGLQWHQADRAAQRDDERGQVRASAAEFGQALLSYDHTKLQDARHHVLSLASDDFAKTYDEAFTGGLEGVITKLKADATATVQAVYLGEIEEGTAKAVVVLDSEVHSTAGTRRVLGSYLDMRLVRRGGEWKVTDVTSIGAANESMTDPQGKQQEEPKNP</sequence>
<organism evidence="5 6">
    <name type="scientific">Actinomadura monticuli</name>
    <dbReference type="NCBI Taxonomy" id="3097367"/>
    <lineage>
        <taxon>Bacteria</taxon>
        <taxon>Bacillati</taxon>
        <taxon>Actinomycetota</taxon>
        <taxon>Actinomycetes</taxon>
        <taxon>Streptosporangiales</taxon>
        <taxon>Thermomonosporaceae</taxon>
        <taxon>Actinomadura</taxon>
    </lineage>
</organism>
<comment type="caution">
    <text evidence="5">The sequence shown here is derived from an EMBL/GenBank/DDBJ whole genome shotgun (WGS) entry which is preliminary data.</text>
</comment>
<dbReference type="RefSeq" id="WP_371947597.1">
    <property type="nucleotide sequence ID" value="NZ_JAXCEI010000002.1"/>
</dbReference>
<evidence type="ECO:0008006" key="7">
    <source>
        <dbReference type="Google" id="ProtNLM"/>
    </source>
</evidence>
<reference evidence="5 6" key="1">
    <citation type="submission" date="2023-11" db="EMBL/GenBank/DDBJ databases">
        <title>Actinomadura monticuli sp. nov., isolated from volcanic ash.</title>
        <authorList>
            <person name="Lee S.D."/>
            <person name="Yang H."/>
            <person name="Kim I.S."/>
        </authorList>
    </citation>
    <scope>NUCLEOTIDE SEQUENCE [LARGE SCALE GENOMIC DNA]</scope>
    <source>
        <strain evidence="5 6">DLS-62</strain>
    </source>
</reference>
<protein>
    <recommendedName>
        <fullName evidence="7">Mce-associated membrane protein</fullName>
    </recommendedName>
</protein>
<feature type="region of interest" description="Disordered" evidence="3">
    <location>
        <begin position="274"/>
        <end position="295"/>
    </location>
</feature>
<keyword evidence="2 4" id="KW-0472">Membrane</keyword>
<accession>A0ABV4Q6I6</accession>
<evidence type="ECO:0000313" key="6">
    <source>
        <dbReference type="Proteomes" id="UP001569963"/>
    </source>
</evidence>
<feature type="compositionally biased region" description="Low complexity" evidence="3">
    <location>
        <begin position="46"/>
        <end position="64"/>
    </location>
</feature>
<dbReference type="Proteomes" id="UP001569963">
    <property type="component" value="Unassembled WGS sequence"/>
</dbReference>
<evidence type="ECO:0000313" key="5">
    <source>
        <dbReference type="EMBL" id="MFA1538257.1"/>
    </source>
</evidence>
<feature type="compositionally biased region" description="Acidic residues" evidence="3">
    <location>
        <begin position="65"/>
        <end position="82"/>
    </location>
</feature>
<keyword evidence="6" id="KW-1185">Reference proteome</keyword>
<evidence type="ECO:0000256" key="3">
    <source>
        <dbReference type="SAM" id="MobiDB-lite"/>
    </source>
</evidence>
<feature type="transmembrane region" description="Helical" evidence="4">
    <location>
        <begin position="120"/>
        <end position="141"/>
    </location>
</feature>
<evidence type="ECO:0000256" key="4">
    <source>
        <dbReference type="SAM" id="Phobius"/>
    </source>
</evidence>
<comment type="subcellular location">
    <subcellularLocation>
        <location evidence="1">Membrane</location>
    </subcellularLocation>
</comment>
<name>A0ABV4Q6I6_9ACTN</name>
<keyword evidence="4" id="KW-1133">Transmembrane helix</keyword>
<keyword evidence="4" id="KW-0812">Transmembrane</keyword>
<evidence type="ECO:0000256" key="2">
    <source>
        <dbReference type="ARBA" id="ARBA00023136"/>
    </source>
</evidence>
<feature type="compositionally biased region" description="Basic and acidic residues" evidence="3">
    <location>
        <begin position="7"/>
        <end position="16"/>
    </location>
</feature>
<dbReference type="EMBL" id="JAXCEI010000002">
    <property type="protein sequence ID" value="MFA1538257.1"/>
    <property type="molecule type" value="Genomic_DNA"/>
</dbReference>
<feature type="region of interest" description="Disordered" evidence="3">
    <location>
        <begin position="1"/>
        <end position="82"/>
    </location>
</feature>
<proteinExistence type="predicted"/>
<dbReference type="PANTHER" id="PTHR37042">
    <property type="entry name" value="OUTER MEMBRANE PROTEIN RV1973"/>
    <property type="match status" value="1"/>
</dbReference>